<evidence type="ECO:0000313" key="2">
    <source>
        <dbReference type="EMBL" id="QMP19211.1"/>
    </source>
</evidence>
<dbReference type="EMBL" id="MT613935">
    <property type="protein sequence ID" value="QMP19211.1"/>
    <property type="molecule type" value="Genomic_DNA"/>
</dbReference>
<evidence type="ECO:0000256" key="1">
    <source>
        <dbReference type="SAM" id="MobiDB-lite"/>
    </source>
</evidence>
<protein>
    <submittedName>
        <fullName evidence="2">Uncharacterized protein</fullName>
    </submittedName>
</protein>
<reference evidence="2 3" key="1">
    <citation type="submission" date="2020-06" db="EMBL/GenBank/DDBJ databases">
        <authorList>
            <person name="Persinger R.D."/>
            <person name="Temple L."/>
        </authorList>
    </citation>
    <scope>NUCLEOTIDE SEQUENCE [LARGE SCALE GENOMIC DNA]</scope>
</reference>
<name>A0A7D7EYR1_9CAUD</name>
<dbReference type="Proteomes" id="UP000514744">
    <property type="component" value="Segment"/>
</dbReference>
<proteinExistence type="predicted"/>
<dbReference type="RefSeq" id="YP_010038052.1">
    <property type="nucleotide sequence ID" value="NC_054149.1"/>
</dbReference>
<keyword evidence="3" id="KW-1185">Reference proteome</keyword>
<organism evidence="2 3">
    <name type="scientific">Pseudomonas phage Persinger</name>
    <dbReference type="NCBI Taxonomy" id="2749430"/>
    <lineage>
        <taxon>Viruses</taxon>
        <taxon>Duplodnaviria</taxon>
        <taxon>Heunggongvirae</taxon>
        <taxon>Uroviricota</taxon>
        <taxon>Caudoviricetes</taxon>
        <taxon>Harrisonburgvirus</taxon>
        <taxon>Harrisonburgvirus persinger</taxon>
    </lineage>
</organism>
<dbReference type="KEGG" id="vg:63642524"/>
<dbReference type="GeneID" id="63642524"/>
<feature type="region of interest" description="Disordered" evidence="1">
    <location>
        <begin position="43"/>
        <end position="65"/>
    </location>
</feature>
<sequence>MQEASDTQASVINTYRDLETEARERGWVKYRHGWVCPYCAAHRPAPGKEDNDNQAAGEAGKARDA</sequence>
<evidence type="ECO:0000313" key="3">
    <source>
        <dbReference type="Proteomes" id="UP000514744"/>
    </source>
</evidence>
<accession>A0A7D7EYR1</accession>